<dbReference type="InterPro" id="IPR013839">
    <property type="entry name" value="DNAligase_adenylation"/>
</dbReference>
<dbReference type="SUPFAM" id="SSF52113">
    <property type="entry name" value="BRCT domain"/>
    <property type="match status" value="1"/>
</dbReference>
<dbReference type="Pfam" id="PF03120">
    <property type="entry name" value="OB_DNA_ligase"/>
    <property type="match status" value="1"/>
</dbReference>
<dbReference type="SUPFAM" id="SSF47781">
    <property type="entry name" value="RuvA domain 2-like"/>
    <property type="match status" value="1"/>
</dbReference>
<dbReference type="InterPro" id="IPR012340">
    <property type="entry name" value="NA-bd_OB-fold"/>
</dbReference>
<dbReference type="Gene3D" id="3.40.50.10190">
    <property type="entry name" value="BRCT domain"/>
    <property type="match status" value="1"/>
</dbReference>
<dbReference type="InterPro" id="IPR033136">
    <property type="entry name" value="DNA_ligase_CS"/>
</dbReference>
<keyword evidence="8 12" id="KW-0520">NAD</keyword>
<proteinExistence type="inferred from homology"/>
<reference evidence="15 16" key="1">
    <citation type="journal article" date="2020" name="MBio">
        <title>Erratum for Teymournejad et al., 'Isolation and Molecular Analysis of a Novel Neorickettsia Species That Causes Potomac Horse Fever'.</title>
        <authorList>
            <person name="Teymournejad O."/>
            <person name="Lin M."/>
            <person name="Bekebrede H."/>
            <person name="Kamr A."/>
            <person name="Toribio R.E."/>
            <person name="Arroyo L.G."/>
            <person name="Baird J.D."/>
            <person name="Rikihisa Y."/>
        </authorList>
    </citation>
    <scope>NUCLEOTIDE SEQUENCE [LARGE SCALE GENOMIC DNA]</scope>
    <source>
        <strain evidence="15 16">Fin17</strain>
    </source>
</reference>
<organism evidence="15 16">
    <name type="scientific">Neorickettsia findlayensis</name>
    <dbReference type="NCBI Taxonomy" id="2686014"/>
    <lineage>
        <taxon>Bacteria</taxon>
        <taxon>Pseudomonadati</taxon>
        <taxon>Pseudomonadota</taxon>
        <taxon>Alphaproteobacteria</taxon>
        <taxon>Rickettsiales</taxon>
        <taxon>Anaplasmataceae</taxon>
        <taxon>Neorickettsia</taxon>
    </lineage>
</organism>
<evidence type="ECO:0000256" key="3">
    <source>
        <dbReference type="ARBA" id="ARBA00022705"/>
    </source>
</evidence>
<dbReference type="CDD" id="cd00114">
    <property type="entry name" value="LIGANc"/>
    <property type="match status" value="1"/>
</dbReference>
<dbReference type="EC" id="6.5.1.2" evidence="12 13"/>
<evidence type="ECO:0000256" key="4">
    <source>
        <dbReference type="ARBA" id="ARBA00022723"/>
    </source>
</evidence>
<dbReference type="NCBIfam" id="TIGR00575">
    <property type="entry name" value="dnlj"/>
    <property type="match status" value="1"/>
</dbReference>
<feature type="binding site" evidence="12">
    <location>
        <position position="412"/>
    </location>
    <ligand>
        <name>Zn(2+)</name>
        <dbReference type="ChEBI" id="CHEBI:29105"/>
    </ligand>
</feature>
<dbReference type="Pfam" id="PF12826">
    <property type="entry name" value="HHH_2"/>
    <property type="match status" value="1"/>
</dbReference>
<protein>
    <recommendedName>
        <fullName evidence="12 13">DNA ligase</fullName>
        <ecNumber evidence="12 13">6.5.1.2</ecNumber>
    </recommendedName>
    <alternativeName>
        <fullName evidence="12">Polydeoxyribonucleotide synthase [NAD(+)]</fullName>
    </alternativeName>
</protein>
<dbReference type="InterPro" id="IPR001357">
    <property type="entry name" value="BRCT_dom"/>
</dbReference>
<dbReference type="InterPro" id="IPR010994">
    <property type="entry name" value="RuvA_2-like"/>
</dbReference>
<feature type="binding site" evidence="12">
    <location>
        <position position="131"/>
    </location>
    <ligand>
        <name>NAD(+)</name>
        <dbReference type="ChEBI" id="CHEBI:57540"/>
    </ligand>
</feature>
<dbReference type="GO" id="GO:0006281">
    <property type="term" value="P:DNA repair"/>
    <property type="evidence" value="ECO:0007669"/>
    <property type="project" value="UniProtKB-KW"/>
</dbReference>
<sequence length="673" mass="75941">MKVEKEIQELYEKLLQHNRKYYQDDSPEITDAEYDSIKDRYLKLLDANPGLGFPVVVGHPPSEKFQKVEHLSPMLSLRNIFSEEELIEYIERTKRFLNLKDDLEFLCEPKIDGVSFSARYVKGKLYSCATRGDGKVGENILDNMKVINGFPIEIEDVPDLLEVRGEVFLDHDAFRTLEGFSNPRNAAAGSLRQLNPEITKERNLQYFAYSASKIDGIKRQEDVLHFLSERGFMTNPLRLSSLKVPEIMGFYNSVYRRRSQINYDIDGLVYKVNSLKLHTRLGTLSDAPRWAIAHKFPSHRGKTILEKIKLSVGRTGIITPVAHLKPITIGGVVISRASLYNEDELKRKDIREGDLVTVERAGDVIPKVLEVDTSYRTSQKRFTFPDKCPSCSSTLIKKNNEAVIRCNNRKKCSEQLIQQIKHLVSAQAFDIDGIGTSHIAFFIEKEFISEPADIFCLDKHGDEIKKYDGWGEKSVENILKNIENSRKISLEKFIFSLGIKNIGEKTAYALAQQFKSFANWFNKMSTLKDDAQTKNEIRNLDGMGSCVCDSLVDFFSDPDNCDMIKSLSDHVIVSDHSVSMGGLLSGKKFVFTGTLLSISREEAKEIVKKAGGIIVNSISKQVDYVVAGEKAGSKLAKANELGITIIEEKTFMELAVNNTPALEIDTNSNSKIK</sequence>
<feature type="binding site" evidence="12">
    <location>
        <position position="295"/>
    </location>
    <ligand>
        <name>NAD(+)</name>
        <dbReference type="ChEBI" id="CHEBI:57540"/>
    </ligand>
</feature>
<keyword evidence="7 12" id="KW-0460">Magnesium</keyword>
<evidence type="ECO:0000256" key="7">
    <source>
        <dbReference type="ARBA" id="ARBA00022842"/>
    </source>
</evidence>
<comment type="function">
    <text evidence="1 12">DNA ligase that catalyzes the formation of phosphodiester linkages between 5'-phosphoryl and 3'-hydroxyl groups in double-stranded DNA using NAD as a coenzyme and as the energy source for the reaction. It is essential for DNA replication and repair of damaged DNA.</text>
</comment>
<evidence type="ECO:0000256" key="9">
    <source>
        <dbReference type="ARBA" id="ARBA00023204"/>
    </source>
</evidence>
<dbReference type="InterPro" id="IPR001679">
    <property type="entry name" value="DNA_ligase"/>
</dbReference>
<dbReference type="Gene3D" id="1.10.150.20">
    <property type="entry name" value="5' to 3' exonuclease, C-terminal subdomain"/>
    <property type="match status" value="2"/>
</dbReference>
<accession>A0A6P1GA83</accession>
<keyword evidence="4 12" id="KW-0479">Metal-binding</keyword>
<dbReference type="SUPFAM" id="SSF56091">
    <property type="entry name" value="DNA ligase/mRNA capping enzyme, catalytic domain"/>
    <property type="match status" value="1"/>
</dbReference>
<comment type="cofactor">
    <cofactor evidence="12">
        <name>Mg(2+)</name>
        <dbReference type="ChEBI" id="CHEBI:18420"/>
    </cofactor>
    <cofactor evidence="12">
        <name>Mn(2+)</name>
        <dbReference type="ChEBI" id="CHEBI:29035"/>
    </cofactor>
</comment>
<evidence type="ECO:0000313" key="15">
    <source>
        <dbReference type="EMBL" id="QHD65222.1"/>
    </source>
</evidence>
<dbReference type="GO" id="GO:0006260">
    <property type="term" value="P:DNA replication"/>
    <property type="evidence" value="ECO:0007669"/>
    <property type="project" value="UniProtKB-KW"/>
</dbReference>
<dbReference type="Proteomes" id="UP000464912">
    <property type="component" value="Chromosome"/>
</dbReference>
<dbReference type="GO" id="GO:0005829">
    <property type="term" value="C:cytosol"/>
    <property type="evidence" value="ECO:0007669"/>
    <property type="project" value="TreeGrafter"/>
</dbReference>
<dbReference type="InterPro" id="IPR041663">
    <property type="entry name" value="DisA/LigA_HHH"/>
</dbReference>
<feature type="binding site" evidence="12">
    <location>
        <position position="391"/>
    </location>
    <ligand>
        <name>Zn(2+)</name>
        <dbReference type="ChEBI" id="CHEBI:29105"/>
    </ligand>
</feature>
<evidence type="ECO:0000256" key="12">
    <source>
        <dbReference type="HAMAP-Rule" id="MF_01588"/>
    </source>
</evidence>
<dbReference type="KEGG" id="nef:GP480_02010"/>
<dbReference type="SUPFAM" id="SSF50249">
    <property type="entry name" value="Nucleic acid-binding proteins"/>
    <property type="match status" value="1"/>
</dbReference>
<keyword evidence="2 12" id="KW-0436">Ligase</keyword>
<dbReference type="GO" id="GO:0046872">
    <property type="term" value="F:metal ion binding"/>
    <property type="evidence" value="ECO:0007669"/>
    <property type="project" value="UniProtKB-KW"/>
</dbReference>
<evidence type="ECO:0000313" key="16">
    <source>
        <dbReference type="Proteomes" id="UP000464912"/>
    </source>
</evidence>
<comment type="catalytic activity">
    <reaction evidence="11 12 13">
        <text>NAD(+) + (deoxyribonucleotide)n-3'-hydroxyl + 5'-phospho-(deoxyribonucleotide)m = (deoxyribonucleotide)n+m + AMP + beta-nicotinamide D-nucleotide.</text>
        <dbReference type="EC" id="6.5.1.2"/>
    </reaction>
</comment>
<dbReference type="Gene3D" id="6.20.10.30">
    <property type="match status" value="1"/>
</dbReference>
<evidence type="ECO:0000256" key="5">
    <source>
        <dbReference type="ARBA" id="ARBA00022763"/>
    </source>
</evidence>
<evidence type="ECO:0000256" key="2">
    <source>
        <dbReference type="ARBA" id="ARBA00022598"/>
    </source>
</evidence>
<keyword evidence="6 12" id="KW-0862">Zinc</keyword>
<dbReference type="SMART" id="SM00292">
    <property type="entry name" value="BRCT"/>
    <property type="match status" value="1"/>
</dbReference>
<dbReference type="InterPro" id="IPR004149">
    <property type="entry name" value="Znf_DNAligase_C4"/>
</dbReference>
<reference evidence="15 16" key="2">
    <citation type="journal article" date="2020" name="MBio">
        <title>Isolation and Molecular Analysis of a Novel Neorickettsia Species That Causes Potomac Horse Fever.</title>
        <authorList>
            <person name="Teymournejad O."/>
            <person name="Lin M."/>
            <person name="Bekebrede H."/>
            <person name="Kamr A."/>
            <person name="Toribio R.E."/>
            <person name="Arroyo L.G."/>
            <person name="Baird J.D."/>
            <person name="Rikihisa Y."/>
        </authorList>
    </citation>
    <scope>NUCLEOTIDE SEQUENCE [LARGE SCALE GENOMIC DNA]</scope>
    <source>
        <strain evidence="15 16">Fin17</strain>
    </source>
</reference>
<dbReference type="Gene3D" id="3.30.470.30">
    <property type="entry name" value="DNA ligase/mRNA capping enzyme"/>
    <property type="match status" value="1"/>
</dbReference>
<feature type="binding site" evidence="12">
    <location>
        <position position="406"/>
    </location>
    <ligand>
        <name>Zn(2+)</name>
        <dbReference type="ChEBI" id="CHEBI:29105"/>
    </ligand>
</feature>
<feature type="active site" description="N6-AMP-lysine intermediate" evidence="12">
    <location>
        <position position="110"/>
    </location>
</feature>
<dbReference type="HAMAP" id="MF_01588">
    <property type="entry name" value="DNA_ligase_A"/>
    <property type="match status" value="1"/>
</dbReference>
<name>A0A6P1GA83_9RICK</name>
<keyword evidence="3 12" id="KW-0235">DNA replication</keyword>
<dbReference type="PROSITE" id="PS01055">
    <property type="entry name" value="DNA_LIGASE_N1"/>
    <property type="match status" value="1"/>
</dbReference>
<dbReference type="PANTHER" id="PTHR23389:SF9">
    <property type="entry name" value="DNA LIGASE"/>
    <property type="match status" value="1"/>
</dbReference>
<comment type="similarity">
    <text evidence="12">Belongs to the NAD-dependent DNA ligase family. LigA subfamily.</text>
</comment>
<evidence type="ECO:0000256" key="11">
    <source>
        <dbReference type="ARBA" id="ARBA00034005"/>
    </source>
</evidence>
<dbReference type="Pfam" id="PF00533">
    <property type="entry name" value="BRCT"/>
    <property type="match status" value="1"/>
</dbReference>
<keyword evidence="10 12" id="KW-0464">Manganese</keyword>
<dbReference type="CDD" id="cd17748">
    <property type="entry name" value="BRCT_DNA_ligase_like"/>
    <property type="match status" value="1"/>
</dbReference>
<keyword evidence="9 12" id="KW-0234">DNA repair</keyword>
<keyword evidence="16" id="KW-1185">Reference proteome</keyword>
<evidence type="ECO:0000256" key="6">
    <source>
        <dbReference type="ARBA" id="ARBA00022833"/>
    </source>
</evidence>
<dbReference type="AlphaFoldDB" id="A0A6P1GA83"/>
<dbReference type="Gene3D" id="2.40.50.140">
    <property type="entry name" value="Nucleic acid-binding proteins"/>
    <property type="match status" value="1"/>
</dbReference>
<dbReference type="EMBL" id="CP047224">
    <property type="protein sequence ID" value="QHD65222.1"/>
    <property type="molecule type" value="Genomic_DNA"/>
</dbReference>
<evidence type="ECO:0000256" key="8">
    <source>
        <dbReference type="ARBA" id="ARBA00023027"/>
    </source>
</evidence>
<dbReference type="InterPro" id="IPR013840">
    <property type="entry name" value="DNAligase_N"/>
</dbReference>
<dbReference type="NCBIfam" id="NF005932">
    <property type="entry name" value="PRK07956.1"/>
    <property type="match status" value="1"/>
</dbReference>
<feature type="binding site" evidence="12">
    <location>
        <position position="166"/>
    </location>
    <ligand>
        <name>NAD(+)</name>
        <dbReference type="ChEBI" id="CHEBI:57540"/>
    </ligand>
</feature>
<dbReference type="GO" id="GO:0003911">
    <property type="term" value="F:DNA ligase (NAD+) activity"/>
    <property type="evidence" value="ECO:0007669"/>
    <property type="project" value="UniProtKB-UniRule"/>
</dbReference>
<feature type="binding site" evidence="12">
    <location>
        <begin position="76"/>
        <end position="77"/>
    </location>
    <ligand>
        <name>NAD(+)</name>
        <dbReference type="ChEBI" id="CHEBI:57540"/>
    </ligand>
</feature>
<dbReference type="PANTHER" id="PTHR23389">
    <property type="entry name" value="CHROMOSOME TRANSMISSION FIDELITY FACTOR 18"/>
    <property type="match status" value="1"/>
</dbReference>
<keyword evidence="5 12" id="KW-0227">DNA damage</keyword>
<dbReference type="Pfam" id="PF01653">
    <property type="entry name" value="DNA_ligase_aden"/>
    <property type="match status" value="1"/>
</dbReference>
<dbReference type="InterPro" id="IPR018239">
    <property type="entry name" value="DNA_ligase_AS"/>
</dbReference>
<dbReference type="SMART" id="SM00532">
    <property type="entry name" value="LIGANc"/>
    <property type="match status" value="1"/>
</dbReference>
<dbReference type="Gene3D" id="1.10.287.610">
    <property type="entry name" value="Helix hairpin bin"/>
    <property type="match status" value="1"/>
</dbReference>
<dbReference type="RefSeq" id="WP_160095416.1">
    <property type="nucleotide sequence ID" value="NZ_CP047224.1"/>
</dbReference>
<dbReference type="PROSITE" id="PS01056">
    <property type="entry name" value="DNA_LIGASE_N2"/>
    <property type="match status" value="1"/>
</dbReference>
<evidence type="ECO:0000259" key="14">
    <source>
        <dbReference type="PROSITE" id="PS50172"/>
    </source>
</evidence>
<dbReference type="InterPro" id="IPR036420">
    <property type="entry name" value="BRCT_dom_sf"/>
</dbReference>
<dbReference type="PROSITE" id="PS50172">
    <property type="entry name" value="BRCT"/>
    <property type="match status" value="1"/>
</dbReference>
<dbReference type="Pfam" id="PF03119">
    <property type="entry name" value="DNA_ligase_ZBD"/>
    <property type="match status" value="1"/>
</dbReference>
<evidence type="ECO:0000256" key="13">
    <source>
        <dbReference type="RuleBase" id="RU000618"/>
    </source>
</evidence>
<evidence type="ECO:0000256" key="10">
    <source>
        <dbReference type="ARBA" id="ARBA00023211"/>
    </source>
</evidence>
<feature type="domain" description="BRCT" evidence="14">
    <location>
        <begin position="579"/>
        <end position="653"/>
    </location>
</feature>
<feature type="binding site" evidence="12">
    <location>
        <position position="108"/>
    </location>
    <ligand>
        <name>NAD(+)</name>
        <dbReference type="ChEBI" id="CHEBI:57540"/>
    </ligand>
</feature>
<feature type="binding site" evidence="12">
    <location>
        <begin position="31"/>
        <end position="35"/>
    </location>
    <ligand>
        <name>NAD(+)</name>
        <dbReference type="ChEBI" id="CHEBI:57540"/>
    </ligand>
</feature>
<feature type="binding site" evidence="12">
    <location>
        <position position="271"/>
    </location>
    <ligand>
        <name>NAD(+)</name>
        <dbReference type="ChEBI" id="CHEBI:57540"/>
    </ligand>
</feature>
<dbReference type="PIRSF" id="PIRSF001604">
    <property type="entry name" value="LigA"/>
    <property type="match status" value="1"/>
</dbReference>
<feature type="binding site" evidence="12">
    <location>
        <position position="388"/>
    </location>
    <ligand>
        <name>Zn(2+)</name>
        <dbReference type="ChEBI" id="CHEBI:29105"/>
    </ligand>
</feature>
<gene>
    <name evidence="12 15" type="primary">ligA</name>
    <name evidence="15" type="ORF">GP480_02010</name>
</gene>
<dbReference type="InterPro" id="IPR004150">
    <property type="entry name" value="NAD_DNA_ligase_OB"/>
</dbReference>
<evidence type="ECO:0000256" key="1">
    <source>
        <dbReference type="ARBA" id="ARBA00004067"/>
    </source>
</evidence>